<reference evidence="2" key="1">
    <citation type="submission" date="2017-12" db="EMBL/GenBank/DDBJ databases">
        <authorList>
            <person name="Diaz M."/>
        </authorList>
    </citation>
    <scope>NUCLEOTIDE SEQUENCE [LARGE SCALE GENOMIC DNA]</scope>
    <source>
        <strain evidence="2">FI11154</strain>
    </source>
</reference>
<proteinExistence type="predicted"/>
<name>A0A2P9HED3_9HYPH</name>
<accession>A0A2P9HED3</accession>
<protein>
    <submittedName>
        <fullName evidence="1">Uncharacterized protein</fullName>
    </submittedName>
</protein>
<evidence type="ECO:0000313" key="2">
    <source>
        <dbReference type="Proteomes" id="UP000246073"/>
    </source>
</evidence>
<dbReference type="Proteomes" id="UP000246073">
    <property type="component" value="Unassembled WGS sequence"/>
</dbReference>
<dbReference type="AlphaFoldDB" id="A0A2P9HED3"/>
<gene>
    <name evidence="1" type="ORF">OHAE_5517</name>
</gene>
<sequence length="37" mass="3828">MPLVKEDNTLTSSELSASIAVKRAARSAIPGTIASIE</sequence>
<organism evidence="1 2">
    <name type="scientific">Ochrobactrum soli</name>
    <dbReference type="NCBI Taxonomy" id="2448455"/>
    <lineage>
        <taxon>Bacteria</taxon>
        <taxon>Pseudomonadati</taxon>
        <taxon>Pseudomonadota</taxon>
        <taxon>Alphaproteobacteria</taxon>
        <taxon>Hyphomicrobiales</taxon>
        <taxon>Brucellaceae</taxon>
        <taxon>Brucella/Ochrobactrum group</taxon>
        <taxon>Ochrobactrum</taxon>
    </lineage>
</organism>
<dbReference type="EMBL" id="OOFM01000002">
    <property type="protein sequence ID" value="SPL62449.1"/>
    <property type="molecule type" value="Genomic_DNA"/>
</dbReference>
<evidence type="ECO:0000313" key="1">
    <source>
        <dbReference type="EMBL" id="SPL62449.1"/>
    </source>
</evidence>